<sequence>MHSKAITALTLACALLAAPALTATPAAAAAKPNLRACYDGKCTFTFTKPVKFRVAKKYGLSGWVHVAKEWSDLFGTDVVAVWSGGSSAFGGEGTSGGINKLDFRVLSISATGATIRFTG</sequence>
<evidence type="ECO:0000256" key="1">
    <source>
        <dbReference type="SAM" id="SignalP"/>
    </source>
</evidence>
<reference evidence="2 3" key="1">
    <citation type="submission" date="2024-09" db="EMBL/GenBank/DDBJ databases">
        <authorList>
            <person name="Sun Q."/>
            <person name="Mori K."/>
        </authorList>
    </citation>
    <scope>NUCLEOTIDE SEQUENCE [LARGE SCALE GENOMIC DNA]</scope>
    <source>
        <strain evidence="2 3">JCM 3143</strain>
    </source>
</reference>
<protein>
    <submittedName>
        <fullName evidence="2">Uncharacterized protein</fullName>
    </submittedName>
</protein>
<name>A0ABV5SJK2_9ACTN</name>
<gene>
    <name evidence="2" type="ORF">ACFFSA_52385</name>
</gene>
<feature type="chain" id="PRO_5045729847" evidence="1">
    <location>
        <begin position="29"/>
        <end position="119"/>
    </location>
</feature>
<evidence type="ECO:0000313" key="3">
    <source>
        <dbReference type="Proteomes" id="UP001589532"/>
    </source>
</evidence>
<dbReference type="Proteomes" id="UP001589532">
    <property type="component" value="Unassembled WGS sequence"/>
</dbReference>
<evidence type="ECO:0000313" key="2">
    <source>
        <dbReference type="EMBL" id="MFB9631714.1"/>
    </source>
</evidence>
<organism evidence="2 3">
    <name type="scientific">Nonomuraea helvata</name>
    <dbReference type="NCBI Taxonomy" id="37484"/>
    <lineage>
        <taxon>Bacteria</taxon>
        <taxon>Bacillati</taxon>
        <taxon>Actinomycetota</taxon>
        <taxon>Actinomycetes</taxon>
        <taxon>Streptosporangiales</taxon>
        <taxon>Streptosporangiaceae</taxon>
        <taxon>Nonomuraea</taxon>
    </lineage>
</organism>
<proteinExistence type="predicted"/>
<comment type="caution">
    <text evidence="2">The sequence shown here is derived from an EMBL/GenBank/DDBJ whole genome shotgun (WGS) entry which is preliminary data.</text>
</comment>
<dbReference type="RefSeq" id="WP_344994177.1">
    <property type="nucleotide sequence ID" value="NZ_BAAAXV010000008.1"/>
</dbReference>
<keyword evidence="1" id="KW-0732">Signal</keyword>
<accession>A0ABV5SJK2</accession>
<dbReference type="EMBL" id="JBHMBW010000108">
    <property type="protein sequence ID" value="MFB9631714.1"/>
    <property type="molecule type" value="Genomic_DNA"/>
</dbReference>
<feature type="signal peptide" evidence="1">
    <location>
        <begin position="1"/>
        <end position="28"/>
    </location>
</feature>
<keyword evidence="3" id="KW-1185">Reference proteome</keyword>